<dbReference type="EMBL" id="BFAG01000002">
    <property type="protein sequence ID" value="GBF04452.1"/>
    <property type="molecule type" value="Genomic_DNA"/>
</dbReference>
<evidence type="ECO:0000313" key="2">
    <source>
        <dbReference type="Proteomes" id="UP000236569"/>
    </source>
</evidence>
<dbReference type="Proteomes" id="UP000236569">
    <property type="component" value="Unassembled WGS sequence"/>
</dbReference>
<dbReference type="SUPFAM" id="SSF102588">
    <property type="entry name" value="LmbE-like"/>
    <property type="match status" value="1"/>
</dbReference>
<protein>
    <recommendedName>
        <fullName evidence="3">LmbE-like protein</fullName>
    </recommendedName>
</protein>
<evidence type="ECO:0000313" key="1">
    <source>
        <dbReference type="EMBL" id="GBF04452.1"/>
    </source>
</evidence>
<evidence type="ECO:0008006" key="3">
    <source>
        <dbReference type="Google" id="ProtNLM"/>
    </source>
</evidence>
<keyword evidence="2" id="KW-1185">Reference proteome</keyword>
<dbReference type="InterPro" id="IPR003737">
    <property type="entry name" value="GlcNAc_PI_deacetylase-related"/>
</dbReference>
<gene>
    <name evidence="1" type="ORF">DAERI_020049</name>
</gene>
<dbReference type="PANTHER" id="PTHR12993">
    <property type="entry name" value="N-ACETYLGLUCOSAMINYL-PHOSPHATIDYLINOSITOL DE-N-ACETYLASE-RELATED"/>
    <property type="match status" value="1"/>
</dbReference>
<dbReference type="GO" id="GO:0016811">
    <property type="term" value="F:hydrolase activity, acting on carbon-nitrogen (but not peptide) bonds, in linear amides"/>
    <property type="evidence" value="ECO:0007669"/>
    <property type="project" value="TreeGrafter"/>
</dbReference>
<dbReference type="Pfam" id="PF02585">
    <property type="entry name" value="PIG-L"/>
    <property type="match status" value="1"/>
</dbReference>
<comment type="caution">
    <text evidence="1">The sequence shown here is derived from an EMBL/GenBank/DDBJ whole genome shotgun (WGS) entry which is preliminary data.</text>
</comment>
<dbReference type="RefSeq" id="WP_103128022.1">
    <property type="nucleotide sequence ID" value="NZ_BFAG01000002.1"/>
</dbReference>
<accession>A0A2I9CS60</accession>
<dbReference type="InterPro" id="IPR024078">
    <property type="entry name" value="LmbE-like_dom_sf"/>
</dbReference>
<dbReference type="Gene3D" id="3.40.50.10320">
    <property type="entry name" value="LmbE-like"/>
    <property type="match status" value="1"/>
</dbReference>
<dbReference type="PANTHER" id="PTHR12993:SF11">
    <property type="entry name" value="N-ACETYLGLUCOSAMINYL-PHOSPHATIDYLINOSITOL DE-N-ACETYLASE"/>
    <property type="match status" value="1"/>
</dbReference>
<name>A0A2I9CS60_9DEIO</name>
<sequence length="220" mass="24197">MAHLKLLVVVPHPDDETFGSGGTLLSFLARDEACGVVTLTLGEAGKTLGLCGTRQELAELRRAELGACLHALGLLTHPGSVHEQHHYPDGEVTAHLPEVTDVVRGALGRHQPEIVLTFPPDGLNGHADHVATHQAVKTVWDERPAGTRPTLWYYALNREWLDPPSPLYLPPNRVHDVSAFLTQKLRAMGCHRSQGLTLANTLRRFPERVTHEPFHEVTSP</sequence>
<reference evidence="2" key="1">
    <citation type="submission" date="2018-01" db="EMBL/GenBank/DDBJ databases">
        <title>Draft Genome Sequence of the Radioresistant Bacterium Deinococcus aerius TR0125, Isolated from the Higher Atmosphere above Japan.</title>
        <authorList>
            <person name="Satoh K."/>
            <person name="Arai H."/>
            <person name="Sanzen T."/>
            <person name="Kawaguchi Y."/>
            <person name="Hayashi H."/>
            <person name="Yokobori S."/>
            <person name="Yamagishi A."/>
            <person name="Oono Y."/>
            <person name="Narumi I."/>
        </authorList>
    </citation>
    <scope>NUCLEOTIDE SEQUENCE [LARGE SCALE GENOMIC DNA]</scope>
    <source>
        <strain evidence="2">TR0125</strain>
    </source>
</reference>
<dbReference type="OrthoDB" id="9790023at2"/>
<dbReference type="AlphaFoldDB" id="A0A2I9CS60"/>
<organism evidence="1 2">
    <name type="scientific">Deinococcus aerius</name>
    <dbReference type="NCBI Taxonomy" id="200253"/>
    <lineage>
        <taxon>Bacteria</taxon>
        <taxon>Thermotogati</taxon>
        <taxon>Deinococcota</taxon>
        <taxon>Deinococci</taxon>
        <taxon>Deinococcales</taxon>
        <taxon>Deinococcaceae</taxon>
        <taxon>Deinococcus</taxon>
    </lineage>
</organism>
<proteinExistence type="predicted"/>